<gene>
    <name evidence="1" type="ORF">AK812_SmicGene47253</name>
</gene>
<organism evidence="1 2">
    <name type="scientific">Symbiodinium microadriaticum</name>
    <name type="common">Dinoflagellate</name>
    <name type="synonym">Zooxanthella microadriatica</name>
    <dbReference type="NCBI Taxonomy" id="2951"/>
    <lineage>
        <taxon>Eukaryota</taxon>
        <taxon>Sar</taxon>
        <taxon>Alveolata</taxon>
        <taxon>Dinophyceae</taxon>
        <taxon>Suessiales</taxon>
        <taxon>Symbiodiniaceae</taxon>
        <taxon>Symbiodinium</taxon>
    </lineage>
</organism>
<evidence type="ECO:0000313" key="1">
    <source>
        <dbReference type="EMBL" id="OLP73491.1"/>
    </source>
</evidence>
<proteinExistence type="predicted"/>
<evidence type="ECO:0000313" key="2">
    <source>
        <dbReference type="Proteomes" id="UP000186817"/>
    </source>
</evidence>
<dbReference type="OrthoDB" id="10365342at2759"/>
<name>A0A1Q9BS28_SYMMI</name>
<keyword evidence="2" id="KW-1185">Reference proteome</keyword>
<dbReference type="AlphaFoldDB" id="A0A1Q9BS28"/>
<accession>A0A1Q9BS28</accession>
<feature type="non-terminal residue" evidence="1">
    <location>
        <position position="1"/>
    </location>
</feature>
<sequence length="32" mass="3677">ANALTIIQKKQWRRGFWQGVEKAGSTYLQGKL</sequence>
<protein>
    <submittedName>
        <fullName evidence="1">Uncharacterized protein</fullName>
    </submittedName>
</protein>
<reference evidence="1 2" key="1">
    <citation type="submission" date="2016-02" db="EMBL/GenBank/DDBJ databases">
        <title>Genome analysis of coral dinoflagellate symbionts highlights evolutionary adaptations to a symbiotic lifestyle.</title>
        <authorList>
            <person name="Aranda M."/>
            <person name="Li Y."/>
            <person name="Liew Y.J."/>
            <person name="Baumgarten S."/>
            <person name="Simakov O."/>
            <person name="Wilson M."/>
            <person name="Piel J."/>
            <person name="Ashoor H."/>
            <person name="Bougouffa S."/>
            <person name="Bajic V.B."/>
            <person name="Ryu T."/>
            <person name="Ravasi T."/>
            <person name="Bayer T."/>
            <person name="Micklem G."/>
            <person name="Kim H."/>
            <person name="Bhak J."/>
            <person name="Lajeunesse T.C."/>
            <person name="Voolstra C.R."/>
        </authorList>
    </citation>
    <scope>NUCLEOTIDE SEQUENCE [LARGE SCALE GENOMIC DNA]</scope>
    <source>
        <strain evidence="1 2">CCMP2467</strain>
    </source>
</reference>
<dbReference type="Proteomes" id="UP000186817">
    <property type="component" value="Unassembled WGS sequence"/>
</dbReference>
<dbReference type="EMBL" id="LSRX01005374">
    <property type="protein sequence ID" value="OLP73491.1"/>
    <property type="molecule type" value="Genomic_DNA"/>
</dbReference>
<comment type="caution">
    <text evidence="1">The sequence shown here is derived from an EMBL/GenBank/DDBJ whole genome shotgun (WGS) entry which is preliminary data.</text>
</comment>